<keyword evidence="2" id="KW-0472">Membrane</keyword>
<feature type="transmembrane region" description="Helical" evidence="2">
    <location>
        <begin position="115"/>
        <end position="133"/>
    </location>
</feature>
<feature type="domain" description="PEF-CTERM protein sorting" evidence="3">
    <location>
        <begin position="112"/>
        <end position="135"/>
    </location>
</feature>
<name>A0A1I4U345_9EURY</name>
<dbReference type="OrthoDB" id="125844at2157"/>
<reference evidence="5" key="1">
    <citation type="submission" date="2016-10" db="EMBL/GenBank/DDBJ databases">
        <authorList>
            <person name="Varghese N."/>
            <person name="Submissions S."/>
        </authorList>
    </citation>
    <scope>NUCLEOTIDE SEQUENCE [LARGE SCALE GENOMIC DNA]</scope>
    <source>
        <strain evidence="5">Mob M</strain>
    </source>
</reference>
<evidence type="ECO:0000313" key="5">
    <source>
        <dbReference type="Proteomes" id="UP000198535"/>
    </source>
</evidence>
<dbReference type="Proteomes" id="UP000198535">
    <property type="component" value="Unassembled WGS sequence"/>
</dbReference>
<dbReference type="Pfam" id="PF26596">
    <property type="entry name" value="PEF-CTERM_ARCH"/>
    <property type="match status" value="1"/>
</dbReference>
<keyword evidence="2" id="KW-1133">Transmembrane helix</keyword>
<evidence type="ECO:0000313" key="4">
    <source>
        <dbReference type="EMBL" id="SFM83432.1"/>
    </source>
</evidence>
<proteinExistence type="predicted"/>
<feature type="transmembrane region" description="Helical" evidence="2">
    <location>
        <begin position="7"/>
        <end position="24"/>
    </location>
</feature>
<feature type="region of interest" description="Disordered" evidence="1">
    <location>
        <begin position="43"/>
        <end position="110"/>
    </location>
</feature>
<feature type="compositionally biased region" description="Polar residues" evidence="1">
    <location>
        <begin position="78"/>
        <end position="96"/>
    </location>
</feature>
<dbReference type="RefSeq" id="WP_091937507.1">
    <property type="nucleotide sequence ID" value="NZ_FOUJ01000006.1"/>
</dbReference>
<protein>
    <recommendedName>
        <fullName evidence="3">PEF-CTERM protein sorting domain-containing protein</fullName>
    </recommendedName>
</protein>
<dbReference type="AlphaFoldDB" id="A0A1I4U345"/>
<gene>
    <name evidence="4" type="ORF">SAMN04488696_2530</name>
</gene>
<accession>A0A1I4U345</accession>
<dbReference type="InterPro" id="IPR017474">
    <property type="entry name" value="PEF_CTERM_C"/>
</dbReference>
<evidence type="ECO:0000259" key="3">
    <source>
        <dbReference type="Pfam" id="PF26596"/>
    </source>
</evidence>
<dbReference type="EMBL" id="FOUJ01000006">
    <property type="protein sequence ID" value="SFM83432.1"/>
    <property type="molecule type" value="Genomic_DNA"/>
</dbReference>
<evidence type="ECO:0000256" key="1">
    <source>
        <dbReference type="SAM" id="MobiDB-lite"/>
    </source>
</evidence>
<sequence>MIVTKYHAFAGMIFLIFMASIAMMPSDMSDNGNLENTTDEIIEPVQEMEREQTPLMSTIDDTPDEEEKDGWWKHDGHSSISYTTSSPVNSSNSEQVPENEDEGKGTQVPEEIPEFPVIAVPMMTIIGISLLFSRK</sequence>
<keyword evidence="2" id="KW-0812">Transmembrane</keyword>
<organism evidence="4 5">
    <name type="scientific">Methanolobus profundi</name>
    <dbReference type="NCBI Taxonomy" id="487685"/>
    <lineage>
        <taxon>Archaea</taxon>
        <taxon>Methanobacteriati</taxon>
        <taxon>Methanobacteriota</taxon>
        <taxon>Stenosarchaea group</taxon>
        <taxon>Methanomicrobia</taxon>
        <taxon>Methanosarcinales</taxon>
        <taxon>Methanosarcinaceae</taxon>
        <taxon>Methanolobus</taxon>
    </lineage>
</organism>
<evidence type="ECO:0000256" key="2">
    <source>
        <dbReference type="SAM" id="Phobius"/>
    </source>
</evidence>
<keyword evidence="5" id="KW-1185">Reference proteome</keyword>